<comment type="subcellular location">
    <subcellularLocation>
        <location evidence="1">Cell membrane</location>
        <topology evidence="1">Multi-pass membrane protein</topology>
    </subcellularLocation>
</comment>
<sequence length="500" mass="56299">MSNILKNACRIILLPLFPVSRRNTTPRDGEVASKLFLSHLLAGSVVFFGVLSAQKAVIDEVFVGKWTAITVSICVGFITVLSLLISSYRQRLQVQLTGTDEDPSINLQLVFLWGFGFALIIFLSINIVTYLQCAIDRPDDFPHSIFLLLVHFLYILFTVCQVVLLTYNKRSILKATIQFHFSIVCILAVNFALWYSSTMHTLFATGNKTTRFSNRSCFHSSDIQNKLGNQVSPILLPPQIEFYILASTLLISLWQNAKRYGVTQRTEACQLSNVGSREKLGTHLPTGENGKNILAVTLAIFINVPVLITTVLLDFVYDWENKYVVICLDVSETLSAICSCVLVYACLRNISTVSVNSTKSLLVRDYILILSSTGMMAYFMIGVVASMSGYTLSKSTVVSRVFGMVETFLQTYLLTRSSRHTADGNRRESTCISFCALILVISNLTYWLLDSYNKHMITKSRYIGFKDWNVVEVLFIPLVTFFRFFSGMGAYSMYMKFKTN</sequence>
<dbReference type="GO" id="GO:0015252">
    <property type="term" value="F:proton channel activity"/>
    <property type="evidence" value="ECO:0007669"/>
    <property type="project" value="InterPro"/>
</dbReference>
<name>A0A8W8J0S8_MAGGI</name>
<evidence type="ECO:0000256" key="5">
    <source>
        <dbReference type="ARBA" id="ARBA00022692"/>
    </source>
</evidence>
<evidence type="ECO:0000256" key="11">
    <source>
        <dbReference type="SAM" id="Phobius"/>
    </source>
</evidence>
<keyword evidence="6" id="KW-0375">Hydrogen ion transport</keyword>
<keyword evidence="3" id="KW-0813">Transport</keyword>
<feature type="transmembrane region" description="Helical" evidence="11">
    <location>
        <begin position="293"/>
        <end position="317"/>
    </location>
</feature>
<dbReference type="PANTHER" id="PTHR21522:SF32">
    <property type="entry name" value="OTOPETRIN-2"/>
    <property type="match status" value="1"/>
</dbReference>
<keyword evidence="9 11" id="KW-0472">Membrane</keyword>
<proteinExistence type="inferred from homology"/>
<organism evidence="12 13">
    <name type="scientific">Magallana gigas</name>
    <name type="common">Pacific oyster</name>
    <name type="synonym">Crassostrea gigas</name>
    <dbReference type="NCBI Taxonomy" id="29159"/>
    <lineage>
        <taxon>Eukaryota</taxon>
        <taxon>Metazoa</taxon>
        <taxon>Spiralia</taxon>
        <taxon>Lophotrochozoa</taxon>
        <taxon>Mollusca</taxon>
        <taxon>Bivalvia</taxon>
        <taxon>Autobranchia</taxon>
        <taxon>Pteriomorphia</taxon>
        <taxon>Ostreida</taxon>
        <taxon>Ostreoidea</taxon>
        <taxon>Ostreidae</taxon>
        <taxon>Magallana</taxon>
    </lineage>
</organism>
<evidence type="ECO:0000256" key="7">
    <source>
        <dbReference type="ARBA" id="ARBA00022989"/>
    </source>
</evidence>
<keyword evidence="4" id="KW-1003">Cell membrane</keyword>
<evidence type="ECO:0000256" key="6">
    <source>
        <dbReference type="ARBA" id="ARBA00022781"/>
    </source>
</evidence>
<keyword evidence="7 11" id="KW-1133">Transmembrane helix</keyword>
<dbReference type="InterPro" id="IPR004878">
    <property type="entry name" value="Otopetrin"/>
</dbReference>
<feature type="transmembrane region" description="Helical" evidence="11">
    <location>
        <begin position="323"/>
        <end position="345"/>
    </location>
</feature>
<feature type="transmembrane region" description="Helical" evidence="11">
    <location>
        <begin position="143"/>
        <end position="167"/>
    </location>
</feature>
<dbReference type="EnsemblMetazoa" id="G16767.1">
    <property type="protein sequence ID" value="G16767.1:cds"/>
    <property type="gene ID" value="G16767"/>
</dbReference>
<feature type="transmembrane region" description="Helical" evidence="11">
    <location>
        <begin position="66"/>
        <end position="88"/>
    </location>
</feature>
<protein>
    <recommendedName>
        <fullName evidence="14">Otopetrin-2</fullName>
    </recommendedName>
</protein>
<dbReference type="GO" id="GO:0005886">
    <property type="term" value="C:plasma membrane"/>
    <property type="evidence" value="ECO:0007669"/>
    <property type="project" value="UniProtKB-SubCell"/>
</dbReference>
<evidence type="ECO:0000256" key="4">
    <source>
        <dbReference type="ARBA" id="ARBA00022475"/>
    </source>
</evidence>
<evidence type="ECO:0000256" key="9">
    <source>
        <dbReference type="ARBA" id="ARBA00023136"/>
    </source>
</evidence>
<evidence type="ECO:0008006" key="14">
    <source>
        <dbReference type="Google" id="ProtNLM"/>
    </source>
</evidence>
<feature type="transmembrane region" description="Helical" evidence="11">
    <location>
        <begin position="109"/>
        <end position="131"/>
    </location>
</feature>
<reference evidence="12" key="1">
    <citation type="submission" date="2022-08" db="UniProtKB">
        <authorList>
            <consortium name="EnsemblMetazoa"/>
        </authorList>
    </citation>
    <scope>IDENTIFICATION</scope>
    <source>
        <strain evidence="12">05x7-T-G4-1.051#20</strain>
    </source>
</reference>
<feature type="transmembrane region" description="Helical" evidence="11">
    <location>
        <begin position="179"/>
        <end position="197"/>
    </location>
</feature>
<dbReference type="PANTHER" id="PTHR21522">
    <property type="entry name" value="PROTON CHANNEL OTOP"/>
    <property type="match status" value="1"/>
</dbReference>
<evidence type="ECO:0000313" key="13">
    <source>
        <dbReference type="Proteomes" id="UP000005408"/>
    </source>
</evidence>
<feature type="transmembrane region" description="Helical" evidence="11">
    <location>
        <begin position="431"/>
        <end position="449"/>
    </location>
</feature>
<evidence type="ECO:0000256" key="2">
    <source>
        <dbReference type="ARBA" id="ARBA00006513"/>
    </source>
</evidence>
<keyword evidence="8" id="KW-0406">Ion transport</keyword>
<feature type="transmembrane region" description="Helical" evidence="11">
    <location>
        <begin position="240"/>
        <end position="257"/>
    </location>
</feature>
<accession>A0A8W8J0S8</accession>
<keyword evidence="5 11" id="KW-0812">Transmembrane</keyword>
<evidence type="ECO:0000256" key="10">
    <source>
        <dbReference type="ARBA" id="ARBA00023303"/>
    </source>
</evidence>
<feature type="transmembrane region" description="Helical" evidence="11">
    <location>
        <begin position="35"/>
        <end position="54"/>
    </location>
</feature>
<keyword evidence="10" id="KW-0407">Ion channel</keyword>
<feature type="transmembrane region" description="Helical" evidence="11">
    <location>
        <begin position="366"/>
        <end position="385"/>
    </location>
</feature>
<evidence type="ECO:0000313" key="12">
    <source>
        <dbReference type="EnsemblMetazoa" id="G16767.2:cds"/>
    </source>
</evidence>
<dbReference type="EnsemblMetazoa" id="G16767.2">
    <property type="protein sequence ID" value="G16767.2:cds"/>
    <property type="gene ID" value="G16767"/>
</dbReference>
<feature type="transmembrane region" description="Helical" evidence="11">
    <location>
        <begin position="469"/>
        <end position="494"/>
    </location>
</feature>
<dbReference type="Pfam" id="PF03189">
    <property type="entry name" value="Otopetrin"/>
    <property type="match status" value="1"/>
</dbReference>
<dbReference type="Proteomes" id="UP000005408">
    <property type="component" value="Unassembled WGS sequence"/>
</dbReference>
<evidence type="ECO:0000256" key="8">
    <source>
        <dbReference type="ARBA" id="ARBA00023065"/>
    </source>
</evidence>
<comment type="similarity">
    <text evidence="2">Belongs to the otopetrin family.</text>
</comment>
<keyword evidence="13" id="KW-1185">Reference proteome</keyword>
<evidence type="ECO:0000256" key="1">
    <source>
        <dbReference type="ARBA" id="ARBA00004651"/>
    </source>
</evidence>
<evidence type="ECO:0000256" key="3">
    <source>
        <dbReference type="ARBA" id="ARBA00022448"/>
    </source>
</evidence>
<dbReference type="AlphaFoldDB" id="A0A8W8J0S8"/>